<sequence>MPAARKSSRNPAARVGAMLLAAIGLGAWMMLDRTDQDQDQPSAACAAPRPTDPPNYAALCAALNRPDLPGLLGTPQGRVLSAGPALLAFGTDATVEVRLGTSVVSLADSSTTVKDIADMPEFRPRPAAVLGHGALTYTTSTVTLGSGGGPQTLFVHDLPGATPSPAATDDRTSPGSGAPVRNLVVAQDPKAPGGRAFDLAVFHTNGQPVDDALLHQVAAAVMPTLPGWVATPSDPSGSASAASH</sequence>
<dbReference type="EMBL" id="CP108110">
    <property type="protein sequence ID" value="WUQ87585.1"/>
    <property type="molecule type" value="Genomic_DNA"/>
</dbReference>
<name>A0ABZ1UAZ0_9ACTN</name>
<organism evidence="3 4">
    <name type="scientific">Kitasatospora purpeofusca</name>
    <dbReference type="NCBI Taxonomy" id="67352"/>
    <lineage>
        <taxon>Bacteria</taxon>
        <taxon>Bacillati</taxon>
        <taxon>Actinomycetota</taxon>
        <taxon>Actinomycetes</taxon>
        <taxon>Kitasatosporales</taxon>
        <taxon>Streptomycetaceae</taxon>
        <taxon>Kitasatospora</taxon>
    </lineage>
</organism>
<dbReference type="RefSeq" id="WP_328958143.1">
    <property type="nucleotide sequence ID" value="NZ_CP108110.1"/>
</dbReference>
<evidence type="ECO:0000256" key="1">
    <source>
        <dbReference type="SAM" id="MobiDB-lite"/>
    </source>
</evidence>
<evidence type="ECO:0000256" key="2">
    <source>
        <dbReference type="SAM" id="Phobius"/>
    </source>
</evidence>
<keyword evidence="2" id="KW-0812">Transmembrane</keyword>
<evidence type="ECO:0000313" key="4">
    <source>
        <dbReference type="Proteomes" id="UP001432222"/>
    </source>
</evidence>
<accession>A0ABZ1UAZ0</accession>
<dbReference type="InterPro" id="IPR046187">
    <property type="entry name" value="DUF6215"/>
</dbReference>
<keyword evidence="4" id="KW-1185">Reference proteome</keyword>
<keyword evidence="2" id="KW-0472">Membrane</keyword>
<proteinExistence type="predicted"/>
<reference evidence="3" key="1">
    <citation type="submission" date="2022-10" db="EMBL/GenBank/DDBJ databases">
        <title>The complete genomes of actinobacterial strains from the NBC collection.</title>
        <authorList>
            <person name="Joergensen T.S."/>
            <person name="Alvarez Arevalo M."/>
            <person name="Sterndorff E.B."/>
            <person name="Faurdal D."/>
            <person name="Vuksanovic O."/>
            <person name="Mourched A.-S."/>
            <person name="Charusanti P."/>
            <person name="Shaw S."/>
            <person name="Blin K."/>
            <person name="Weber T."/>
        </authorList>
    </citation>
    <scope>NUCLEOTIDE SEQUENCE</scope>
    <source>
        <strain evidence="3">NBC_00222</strain>
    </source>
</reference>
<protein>
    <submittedName>
        <fullName evidence="3">DUF6215 domain-containing protein</fullName>
    </submittedName>
</protein>
<feature type="transmembrane region" description="Helical" evidence="2">
    <location>
        <begin position="12"/>
        <end position="31"/>
    </location>
</feature>
<keyword evidence="2" id="KW-1133">Transmembrane helix</keyword>
<dbReference type="Proteomes" id="UP001432222">
    <property type="component" value="Chromosome"/>
</dbReference>
<evidence type="ECO:0000313" key="3">
    <source>
        <dbReference type="EMBL" id="WUQ87585.1"/>
    </source>
</evidence>
<feature type="region of interest" description="Disordered" evidence="1">
    <location>
        <begin position="159"/>
        <end position="180"/>
    </location>
</feature>
<gene>
    <name evidence="3" type="ORF">OHA16_34205</name>
</gene>
<dbReference type="Pfam" id="PF19721">
    <property type="entry name" value="DUF6215"/>
    <property type="match status" value="1"/>
</dbReference>